<dbReference type="Proteomes" id="UP000469385">
    <property type="component" value="Unassembled WGS sequence"/>
</dbReference>
<feature type="domain" description="Flavin reductase like" evidence="4">
    <location>
        <begin position="102"/>
        <end position="244"/>
    </location>
</feature>
<evidence type="ECO:0000313" key="5">
    <source>
        <dbReference type="EMBL" id="MVQ31713.1"/>
    </source>
</evidence>
<gene>
    <name evidence="5" type="ORF">GON04_19805</name>
</gene>
<comment type="similarity">
    <text evidence="1">Belongs to the non-flavoprotein flavin reductase family.</text>
</comment>
<dbReference type="PANTHER" id="PTHR30466:SF11">
    <property type="entry name" value="FLAVIN-DEPENDENT MONOOXYGENASE, REDUCTASE SUBUNIT HSAB"/>
    <property type="match status" value="1"/>
</dbReference>
<dbReference type="EMBL" id="WSEL01000009">
    <property type="protein sequence ID" value="MVQ31713.1"/>
    <property type="molecule type" value="Genomic_DNA"/>
</dbReference>
<dbReference type="SMART" id="SM00903">
    <property type="entry name" value="Flavin_Reduct"/>
    <property type="match status" value="1"/>
</dbReference>
<dbReference type="Gene3D" id="1.10.10.10">
    <property type="entry name" value="Winged helix-like DNA-binding domain superfamily/Winged helix DNA-binding domain"/>
    <property type="match status" value="1"/>
</dbReference>
<dbReference type="SUPFAM" id="SSF50475">
    <property type="entry name" value="FMN-binding split barrel"/>
    <property type="match status" value="1"/>
</dbReference>
<keyword evidence="6" id="KW-1185">Reference proteome</keyword>
<comment type="caution">
    <text evidence="5">The sequence shown here is derived from an EMBL/GenBank/DDBJ whole genome shotgun (WGS) entry which is preliminary data.</text>
</comment>
<feature type="compositionally biased region" description="Basic residues" evidence="3">
    <location>
        <begin position="35"/>
        <end position="49"/>
    </location>
</feature>
<organism evidence="5 6">
    <name type="scientific">Ramlibacter pinisoli</name>
    <dbReference type="NCBI Taxonomy" id="2682844"/>
    <lineage>
        <taxon>Bacteria</taxon>
        <taxon>Pseudomonadati</taxon>
        <taxon>Pseudomonadota</taxon>
        <taxon>Betaproteobacteria</taxon>
        <taxon>Burkholderiales</taxon>
        <taxon>Comamonadaceae</taxon>
        <taxon>Ramlibacter</taxon>
    </lineage>
</organism>
<evidence type="ECO:0000256" key="3">
    <source>
        <dbReference type="SAM" id="MobiDB-lite"/>
    </source>
</evidence>
<dbReference type="AlphaFoldDB" id="A0A6N8J0D3"/>
<evidence type="ECO:0000256" key="2">
    <source>
        <dbReference type="ARBA" id="ARBA00023002"/>
    </source>
</evidence>
<sequence length="402" mass="42867">MGRPDRPPRGRRGGAAARRHRHHGRVRGRPLPEAHRRHRPHVRRHRHGAGRVSRAGPGLRGSAGRSAGQRGQRTHMTTAADTPGIVECGRPEEDVRGFRRALGHFATGVTIITAQCEGHLAGMTANSFSSVSLDPPLVLWSIDKGSHSLSLFEQATCFAVNVLAADQLELAGRFARSGADKFAGVGWHPGLGGAPCLPGASATFECRKHSVIDAGDHFILLGKVERYQRADRDPLLFAHGRFALSVDYPVIAREAASPATSTSDQPTMLGLLWDAFTGMSHGFQAERDALGLSVSQGRVLSLIERYPGAGPELVARKAYVSPQGLEDAVQALVAAGFLTVNRNGCWNLTVSGREHVALRRKRAAATEASQLKAFSAAELEATCKVLRALGSEVPVASSGPAT</sequence>
<evidence type="ECO:0000313" key="6">
    <source>
        <dbReference type="Proteomes" id="UP000469385"/>
    </source>
</evidence>
<name>A0A6N8J0D3_9BURK</name>
<reference evidence="5 6" key="1">
    <citation type="submission" date="2019-12" db="EMBL/GenBank/DDBJ databases">
        <authorList>
            <person name="Huq M.A."/>
        </authorList>
    </citation>
    <scope>NUCLEOTIDE SEQUENCE [LARGE SCALE GENOMIC DNA]</scope>
    <source>
        <strain evidence="5 6">MAH-25</strain>
    </source>
</reference>
<accession>A0A6N8J0D3</accession>
<feature type="compositionally biased region" description="Basic residues" evidence="3">
    <location>
        <begin position="9"/>
        <end position="28"/>
    </location>
</feature>
<dbReference type="InterPro" id="IPR036388">
    <property type="entry name" value="WH-like_DNA-bd_sf"/>
</dbReference>
<dbReference type="InterPro" id="IPR002563">
    <property type="entry name" value="Flavin_Rdtase-like_dom"/>
</dbReference>
<keyword evidence="2" id="KW-0560">Oxidoreductase</keyword>
<dbReference type="GO" id="GO:0010181">
    <property type="term" value="F:FMN binding"/>
    <property type="evidence" value="ECO:0007669"/>
    <property type="project" value="InterPro"/>
</dbReference>
<evidence type="ECO:0000256" key="1">
    <source>
        <dbReference type="ARBA" id="ARBA00008898"/>
    </source>
</evidence>
<protein>
    <submittedName>
        <fullName evidence="5">Flavin oxidoreductase</fullName>
    </submittedName>
</protein>
<feature type="region of interest" description="Disordered" evidence="3">
    <location>
        <begin position="1"/>
        <end position="77"/>
    </location>
</feature>
<dbReference type="GO" id="GO:0042602">
    <property type="term" value="F:riboflavin reductase (NADPH) activity"/>
    <property type="evidence" value="ECO:0007669"/>
    <property type="project" value="TreeGrafter"/>
</dbReference>
<evidence type="ECO:0000259" key="4">
    <source>
        <dbReference type="SMART" id="SM00903"/>
    </source>
</evidence>
<proteinExistence type="inferred from homology"/>
<dbReference type="SUPFAM" id="SSF46785">
    <property type="entry name" value="Winged helix' DNA-binding domain"/>
    <property type="match status" value="1"/>
</dbReference>
<dbReference type="InterPro" id="IPR012349">
    <property type="entry name" value="Split_barrel_FMN-bd"/>
</dbReference>
<dbReference type="InterPro" id="IPR036390">
    <property type="entry name" value="WH_DNA-bd_sf"/>
</dbReference>
<dbReference type="Pfam" id="PF01613">
    <property type="entry name" value="Flavin_Reduct"/>
    <property type="match status" value="1"/>
</dbReference>
<dbReference type="InterPro" id="IPR050268">
    <property type="entry name" value="NADH-dep_flavin_reductase"/>
</dbReference>
<feature type="compositionally biased region" description="Low complexity" evidence="3">
    <location>
        <begin position="50"/>
        <end position="71"/>
    </location>
</feature>
<dbReference type="Gene3D" id="2.30.110.10">
    <property type="entry name" value="Electron Transport, Fmn-binding Protein, Chain A"/>
    <property type="match status" value="1"/>
</dbReference>
<dbReference type="PANTHER" id="PTHR30466">
    <property type="entry name" value="FLAVIN REDUCTASE"/>
    <property type="match status" value="1"/>
</dbReference>